<dbReference type="InterPro" id="IPR013320">
    <property type="entry name" value="ConA-like_dom_sf"/>
</dbReference>
<evidence type="ECO:0000313" key="4">
    <source>
        <dbReference type="EMBL" id="GFG37572.1"/>
    </source>
</evidence>
<dbReference type="Gene3D" id="2.60.120.200">
    <property type="match status" value="1"/>
</dbReference>
<dbReference type="PROSITE" id="PS51762">
    <property type="entry name" value="GH16_2"/>
    <property type="match status" value="1"/>
</dbReference>
<organism evidence="4 5">
    <name type="scientific">Coptotermes formosanus</name>
    <name type="common">Formosan subterranean termite</name>
    <dbReference type="NCBI Taxonomy" id="36987"/>
    <lineage>
        <taxon>Eukaryota</taxon>
        <taxon>Metazoa</taxon>
        <taxon>Ecdysozoa</taxon>
        <taxon>Arthropoda</taxon>
        <taxon>Hexapoda</taxon>
        <taxon>Insecta</taxon>
        <taxon>Pterygota</taxon>
        <taxon>Neoptera</taxon>
        <taxon>Polyneoptera</taxon>
        <taxon>Dictyoptera</taxon>
        <taxon>Blattodea</taxon>
        <taxon>Blattoidea</taxon>
        <taxon>Termitoidae</taxon>
        <taxon>Rhinotermitidae</taxon>
        <taxon>Coptotermes</taxon>
    </lineage>
</organism>
<keyword evidence="5" id="KW-1185">Reference proteome</keyword>
<protein>
    <recommendedName>
        <fullName evidence="3">GH16 domain-containing protein</fullName>
    </recommendedName>
</protein>
<dbReference type="Proteomes" id="UP000502823">
    <property type="component" value="Unassembled WGS sequence"/>
</dbReference>
<dbReference type="FunCoup" id="A0A6L2Q217">
    <property type="interactions" value="36"/>
</dbReference>
<dbReference type="PANTHER" id="PTHR10963">
    <property type="entry name" value="GLYCOSYL HYDROLASE-RELATED"/>
    <property type="match status" value="1"/>
</dbReference>
<feature type="signal peptide" evidence="2">
    <location>
        <begin position="1"/>
        <end position="16"/>
    </location>
</feature>
<evidence type="ECO:0000256" key="1">
    <source>
        <dbReference type="ARBA" id="ARBA00006865"/>
    </source>
</evidence>
<comment type="caution">
    <text evidence="4">The sequence shown here is derived from an EMBL/GenBank/DDBJ whole genome shotgun (WGS) entry which is preliminary data.</text>
</comment>
<dbReference type="PANTHER" id="PTHR10963:SF55">
    <property type="entry name" value="GLYCOSIDE HYDROLASE FAMILY 16 PROTEIN"/>
    <property type="match status" value="1"/>
</dbReference>
<dbReference type="GO" id="GO:0004553">
    <property type="term" value="F:hydrolase activity, hydrolyzing O-glycosyl compounds"/>
    <property type="evidence" value="ECO:0007669"/>
    <property type="project" value="InterPro"/>
</dbReference>
<dbReference type="InParanoid" id="A0A6L2Q217"/>
<comment type="similarity">
    <text evidence="1">Belongs to the glycosyl hydrolase 16 family.</text>
</comment>
<dbReference type="AlphaFoldDB" id="A0A6L2Q217"/>
<dbReference type="OrthoDB" id="4781at2759"/>
<dbReference type="FunFam" id="2.60.120.200:FF:000217">
    <property type="entry name" value="Gram-negative bacteria-binding protein"/>
    <property type="match status" value="1"/>
</dbReference>
<dbReference type="InterPro" id="IPR000757">
    <property type="entry name" value="Beta-glucanase-like"/>
</dbReference>
<feature type="chain" id="PRO_5026878892" description="GH16 domain-containing protein" evidence="2">
    <location>
        <begin position="17"/>
        <end position="397"/>
    </location>
</feature>
<feature type="domain" description="GH16" evidence="3">
    <location>
        <begin position="52"/>
        <end position="397"/>
    </location>
</feature>
<sequence length="397" mass="43966">MRSLVVLVCTIAAAAAQVCEPSVTSAIGTKAPVTICKGDLIFDEEFDTFDLSRWNHEKTAAGGGVSDMTYILPQFEVPGLVVGDAVSNWEFELYNNNRSNSFVRDGKLFIKPTLTADQYGEDFLSSGVLNLNGGAPADACTNPTDWGCERTGSPTNLLNPITSARIRTVESFSFTYGKVEVRAKLPAGDWIWPAIWLLPRFNFYGSWPSSGEIDLLESRGNRQLIKNGQNIGSELTSSTLHFGPFWPLNGYEHAHYEKNTPPNDGFDRDFNRFQLEWTPDYIQFGVNDEIIGEVAPPGGGFWELGQFSSQVGAVDNPWEYGNKMAPFDQPFYFILNVAVGGVNSYFPDDAENPGGKPWLNTSPQASTDFWNGRDQWLPTWSGDDAAMQVDYVKVWAV</sequence>
<keyword evidence="2" id="KW-0732">Signal</keyword>
<name>A0A6L2Q217_COPFO</name>
<evidence type="ECO:0000313" key="5">
    <source>
        <dbReference type="Proteomes" id="UP000502823"/>
    </source>
</evidence>
<accession>A0A6L2Q217</accession>
<dbReference type="InterPro" id="IPR050546">
    <property type="entry name" value="Glycosyl_Hydrlase_16"/>
</dbReference>
<proteinExistence type="inferred from homology"/>
<dbReference type="GO" id="GO:0005975">
    <property type="term" value="P:carbohydrate metabolic process"/>
    <property type="evidence" value="ECO:0007669"/>
    <property type="project" value="InterPro"/>
</dbReference>
<evidence type="ECO:0000256" key="2">
    <source>
        <dbReference type="SAM" id="SignalP"/>
    </source>
</evidence>
<dbReference type="CDD" id="cd08024">
    <property type="entry name" value="GH16_CCF"/>
    <property type="match status" value="1"/>
</dbReference>
<evidence type="ECO:0000259" key="3">
    <source>
        <dbReference type="PROSITE" id="PS51762"/>
    </source>
</evidence>
<reference evidence="5" key="1">
    <citation type="submission" date="2020-01" db="EMBL/GenBank/DDBJ databases">
        <title>Draft genome sequence of the Termite Coptotermes fromosanus.</title>
        <authorList>
            <person name="Itakura S."/>
            <person name="Yosikawa Y."/>
            <person name="Umezawa K."/>
        </authorList>
    </citation>
    <scope>NUCLEOTIDE SEQUENCE [LARGE SCALE GENOMIC DNA]</scope>
</reference>
<gene>
    <name evidence="4" type="ORF">Cfor_12414</name>
</gene>
<dbReference type="Pfam" id="PF00722">
    <property type="entry name" value="Glyco_hydro_16"/>
    <property type="match status" value="1"/>
</dbReference>
<dbReference type="SUPFAM" id="SSF49899">
    <property type="entry name" value="Concanavalin A-like lectins/glucanases"/>
    <property type="match status" value="1"/>
</dbReference>
<dbReference type="EMBL" id="BLKM01000703">
    <property type="protein sequence ID" value="GFG37572.1"/>
    <property type="molecule type" value="Genomic_DNA"/>
</dbReference>